<dbReference type="SUPFAM" id="SSF52200">
    <property type="entry name" value="Toll/Interleukin receptor TIR domain"/>
    <property type="match status" value="1"/>
</dbReference>
<keyword evidence="1" id="KW-0812">Transmembrane</keyword>
<gene>
    <name evidence="3" type="ORF">SAMN02982931_03717</name>
</gene>
<feature type="transmembrane region" description="Helical" evidence="1">
    <location>
        <begin position="309"/>
        <end position="327"/>
    </location>
</feature>
<name>A0A1G6DSV0_9HYPH</name>
<evidence type="ECO:0000313" key="3">
    <source>
        <dbReference type="EMBL" id="SDB48180.1"/>
    </source>
</evidence>
<dbReference type="Proteomes" id="UP000199071">
    <property type="component" value="Unassembled WGS sequence"/>
</dbReference>
<dbReference type="InterPro" id="IPR000157">
    <property type="entry name" value="TIR_dom"/>
</dbReference>
<dbReference type="RefSeq" id="WP_090878691.1">
    <property type="nucleotide sequence ID" value="NZ_FMXQ01000008.1"/>
</dbReference>
<feature type="transmembrane region" description="Helical" evidence="1">
    <location>
        <begin position="178"/>
        <end position="199"/>
    </location>
</feature>
<dbReference type="OrthoDB" id="8188997at2"/>
<dbReference type="Gene3D" id="3.40.50.10140">
    <property type="entry name" value="Toll/interleukin-1 receptor homology (TIR) domain"/>
    <property type="match status" value="1"/>
</dbReference>
<accession>A0A1G6DSV0</accession>
<keyword evidence="1" id="KW-0472">Membrane</keyword>
<evidence type="ECO:0000256" key="1">
    <source>
        <dbReference type="SAM" id="Phobius"/>
    </source>
</evidence>
<dbReference type="STRING" id="665467.SAMN02982931_03717"/>
<dbReference type="EMBL" id="FMXQ01000008">
    <property type="protein sequence ID" value="SDB48180.1"/>
    <property type="molecule type" value="Genomic_DNA"/>
</dbReference>
<dbReference type="GO" id="GO:0007165">
    <property type="term" value="P:signal transduction"/>
    <property type="evidence" value="ECO:0007669"/>
    <property type="project" value="InterPro"/>
</dbReference>
<dbReference type="AlphaFoldDB" id="A0A1G6DSV0"/>
<evidence type="ECO:0000259" key="2">
    <source>
        <dbReference type="PROSITE" id="PS50104"/>
    </source>
</evidence>
<keyword evidence="1" id="KW-1133">Transmembrane helix</keyword>
<proteinExistence type="predicted"/>
<keyword evidence="4" id="KW-1185">Reference proteome</keyword>
<feature type="transmembrane region" description="Helical" evidence="1">
    <location>
        <begin position="247"/>
        <end position="271"/>
    </location>
</feature>
<reference evidence="3 4" key="1">
    <citation type="submission" date="2016-10" db="EMBL/GenBank/DDBJ databases">
        <authorList>
            <person name="de Groot N.N."/>
        </authorList>
    </citation>
    <scope>NUCLEOTIDE SEQUENCE [LARGE SCALE GENOMIC DNA]</scope>
    <source>
        <strain evidence="3 4">ATCC 35022</strain>
    </source>
</reference>
<protein>
    <submittedName>
        <fullName evidence="3">TIR domain-containing protein</fullName>
    </submittedName>
</protein>
<feature type="domain" description="TIR" evidence="2">
    <location>
        <begin position="1"/>
        <end position="126"/>
    </location>
</feature>
<dbReference type="InterPro" id="IPR035897">
    <property type="entry name" value="Toll_tir_struct_dom_sf"/>
</dbReference>
<dbReference type="PROSITE" id="PS50104">
    <property type="entry name" value="TIR"/>
    <property type="match status" value="1"/>
</dbReference>
<organism evidence="3 4">
    <name type="scientific">Bauldia litoralis</name>
    <dbReference type="NCBI Taxonomy" id="665467"/>
    <lineage>
        <taxon>Bacteria</taxon>
        <taxon>Pseudomonadati</taxon>
        <taxon>Pseudomonadota</taxon>
        <taxon>Alphaproteobacteria</taxon>
        <taxon>Hyphomicrobiales</taxon>
        <taxon>Kaistiaceae</taxon>
        <taxon>Bauldia</taxon>
    </lineage>
</organism>
<dbReference type="Pfam" id="PF13676">
    <property type="entry name" value="TIR_2"/>
    <property type="match status" value="1"/>
</dbReference>
<sequence>MKIFLSYASERRAAAEPIAFSLRDRGFEVFLDRDDLPPGRSFDEQIEMAVARADLFVFLISPEAVDPGRFTLTEVEFARRRWRKADGYVLPVMIAETQLASIPSFLKSVNILQPAGNAAAEVSSAVAAMARPPPAARIVPLAIAMGVVTGLLTTFVPLPLDAIPGEPVSAGYVIHYPVAAPLGAPVFFGIGLTGLVAYFERPSFARLLAILLAVFIGWLLAINLYLILADIDVPSDDSEGLRKVTTIAGVAIGAVSGAVGAASTWAGAALATRRLGRIDVLLSVIVTGTVFGCLVFVSHRGDIDKLQSWILFCGWQAAVAAVLGWYLSRIPR</sequence>
<feature type="transmembrane region" description="Helical" evidence="1">
    <location>
        <begin position="206"/>
        <end position="227"/>
    </location>
</feature>
<feature type="transmembrane region" description="Helical" evidence="1">
    <location>
        <begin position="138"/>
        <end position="158"/>
    </location>
</feature>
<feature type="transmembrane region" description="Helical" evidence="1">
    <location>
        <begin position="278"/>
        <end position="297"/>
    </location>
</feature>
<evidence type="ECO:0000313" key="4">
    <source>
        <dbReference type="Proteomes" id="UP000199071"/>
    </source>
</evidence>